<dbReference type="PANTHER" id="PTHR44858:SF1">
    <property type="entry name" value="UDP-N-ACETYLGLUCOSAMINE--PEPTIDE N-ACETYLGLUCOSAMINYLTRANSFERASE SPINDLY-RELATED"/>
    <property type="match status" value="1"/>
</dbReference>
<dbReference type="PROSITE" id="PS50005">
    <property type="entry name" value="TPR"/>
    <property type="match status" value="1"/>
</dbReference>
<dbReference type="InterPro" id="IPR050498">
    <property type="entry name" value="Ycf3"/>
</dbReference>
<sequence length="258" mass="29718">MNIQTINIAIQEENFEKAVEISTNLLNEFTQNSTKEELKFISEGEVLFRRGYAYFRLQEFQKALRDYNLSIQKAENPDVYSERGVLFFTVGKLAEALVNMNIALDLEPDNPYRYSSRAYIRAAAGMTVLAMQDYRKAVELDPEDAVAHNNLGLLEEKVGYQLKADKRFEKADKLREEQSKEDEMLTTMVDSKISQEEENNAKNKNIKIKESNSVLNQDSKDELDVIPQTYKSALKQMFSSKEAFSDALKKAKDVYFKK</sequence>
<evidence type="ECO:0000313" key="4">
    <source>
        <dbReference type="EMBL" id="AFM03245.1"/>
    </source>
</evidence>
<name>I4AH10_BERLS</name>
<dbReference type="GO" id="GO:0046813">
    <property type="term" value="P:receptor-mediated virion attachment to host cell"/>
    <property type="evidence" value="ECO:0007669"/>
    <property type="project" value="TreeGrafter"/>
</dbReference>
<dbReference type="RefSeq" id="WP_014796703.1">
    <property type="nucleotide sequence ID" value="NC_018018.1"/>
</dbReference>
<dbReference type="InterPro" id="IPR011990">
    <property type="entry name" value="TPR-like_helical_dom_sf"/>
</dbReference>
<dbReference type="AlphaFoldDB" id="I4AH10"/>
<reference evidence="5" key="1">
    <citation type="submission" date="2012-06" db="EMBL/GenBank/DDBJ databases">
        <title>The complete genome of Flexibacter litoralis DSM 6794.</title>
        <authorList>
            <person name="Lucas S."/>
            <person name="Copeland A."/>
            <person name="Lapidus A."/>
            <person name="Glavina del Rio T."/>
            <person name="Dalin E."/>
            <person name="Tice H."/>
            <person name="Bruce D."/>
            <person name="Goodwin L."/>
            <person name="Pitluck S."/>
            <person name="Peters L."/>
            <person name="Ovchinnikova G."/>
            <person name="Lu M."/>
            <person name="Kyrpides N."/>
            <person name="Mavromatis K."/>
            <person name="Ivanova N."/>
            <person name="Brettin T."/>
            <person name="Detter J.C."/>
            <person name="Han C."/>
            <person name="Larimer F."/>
            <person name="Land M."/>
            <person name="Hauser L."/>
            <person name="Markowitz V."/>
            <person name="Cheng J.-F."/>
            <person name="Hugenholtz P."/>
            <person name="Woyke T."/>
            <person name="Wu D."/>
            <person name="Spring S."/>
            <person name="Lang E."/>
            <person name="Kopitz M."/>
            <person name="Brambilla E."/>
            <person name="Klenk H.-P."/>
            <person name="Eisen J.A."/>
        </authorList>
    </citation>
    <scope>NUCLEOTIDE SEQUENCE [LARGE SCALE GENOMIC DNA]</scope>
    <source>
        <strain evidence="5">ATCC 23117 / DSM 6794 / NBRC 15988 / NCIMB 1366 / Sio-4</strain>
    </source>
</reference>
<dbReference type="HOGENOM" id="CLU_094154_0_0_10"/>
<dbReference type="Gene3D" id="1.25.40.10">
    <property type="entry name" value="Tetratricopeptide repeat domain"/>
    <property type="match status" value="2"/>
</dbReference>
<dbReference type="OrthoDB" id="5508659at2"/>
<dbReference type="Pfam" id="PF13414">
    <property type="entry name" value="TPR_11"/>
    <property type="match status" value="1"/>
</dbReference>
<evidence type="ECO:0000256" key="1">
    <source>
        <dbReference type="ARBA" id="ARBA00022737"/>
    </source>
</evidence>
<accession>I4AH10</accession>
<dbReference type="PATRIC" id="fig|880071.3.peg.759"/>
<dbReference type="PANTHER" id="PTHR44858">
    <property type="entry name" value="TETRATRICOPEPTIDE REPEAT PROTEIN 6"/>
    <property type="match status" value="1"/>
</dbReference>
<evidence type="ECO:0000313" key="5">
    <source>
        <dbReference type="Proteomes" id="UP000006054"/>
    </source>
</evidence>
<dbReference type="SUPFAM" id="SSF48452">
    <property type="entry name" value="TPR-like"/>
    <property type="match status" value="1"/>
</dbReference>
<dbReference type="GO" id="GO:0009279">
    <property type="term" value="C:cell outer membrane"/>
    <property type="evidence" value="ECO:0007669"/>
    <property type="project" value="TreeGrafter"/>
</dbReference>
<keyword evidence="1" id="KW-0677">Repeat</keyword>
<evidence type="ECO:0000256" key="3">
    <source>
        <dbReference type="PROSITE-ProRule" id="PRU00339"/>
    </source>
</evidence>
<proteinExistence type="predicted"/>
<dbReference type="STRING" id="880071.Fleli_0785"/>
<dbReference type="SMART" id="SM00028">
    <property type="entry name" value="TPR"/>
    <property type="match status" value="3"/>
</dbReference>
<dbReference type="InterPro" id="IPR013105">
    <property type="entry name" value="TPR_2"/>
</dbReference>
<dbReference type="InterPro" id="IPR019734">
    <property type="entry name" value="TPR_rpt"/>
</dbReference>
<keyword evidence="2 3" id="KW-0802">TPR repeat</keyword>
<feature type="repeat" description="TPR" evidence="3">
    <location>
        <begin position="77"/>
        <end position="110"/>
    </location>
</feature>
<dbReference type="eggNOG" id="COG0457">
    <property type="taxonomic scope" value="Bacteria"/>
</dbReference>
<dbReference type="Pfam" id="PF07719">
    <property type="entry name" value="TPR_2"/>
    <property type="match status" value="1"/>
</dbReference>
<dbReference type="EMBL" id="CP003345">
    <property type="protein sequence ID" value="AFM03245.1"/>
    <property type="molecule type" value="Genomic_DNA"/>
</dbReference>
<evidence type="ECO:0000256" key="2">
    <source>
        <dbReference type="ARBA" id="ARBA00022803"/>
    </source>
</evidence>
<dbReference type="KEGG" id="fli:Fleli_0785"/>
<gene>
    <name evidence="4" type="ordered locus">Fleli_0785</name>
</gene>
<organism evidence="4 5">
    <name type="scientific">Bernardetia litoralis (strain ATCC 23117 / DSM 6794 / NBRC 15988 / NCIMB 1366 / Fx l1 / Sio-4)</name>
    <name type="common">Flexibacter litoralis</name>
    <dbReference type="NCBI Taxonomy" id="880071"/>
    <lineage>
        <taxon>Bacteria</taxon>
        <taxon>Pseudomonadati</taxon>
        <taxon>Bacteroidota</taxon>
        <taxon>Cytophagia</taxon>
        <taxon>Cytophagales</taxon>
        <taxon>Bernardetiaceae</taxon>
        <taxon>Bernardetia</taxon>
    </lineage>
</organism>
<dbReference type="Proteomes" id="UP000006054">
    <property type="component" value="Chromosome"/>
</dbReference>
<keyword evidence="5" id="KW-1185">Reference proteome</keyword>
<protein>
    <submittedName>
        <fullName evidence="4">Tetratricopeptide repeat protein</fullName>
    </submittedName>
</protein>